<evidence type="ECO:0000313" key="8">
    <source>
        <dbReference type="Proteomes" id="UP001524499"/>
    </source>
</evidence>
<keyword evidence="8" id="KW-1185">Reference proteome</keyword>
<keyword evidence="1" id="KW-0479">Metal-binding</keyword>
<proteinExistence type="predicted"/>
<keyword evidence="3" id="KW-0862">Zinc</keyword>
<evidence type="ECO:0000256" key="1">
    <source>
        <dbReference type="ARBA" id="ARBA00022723"/>
    </source>
</evidence>
<dbReference type="InterPro" id="IPR000962">
    <property type="entry name" value="Znf_DskA_TraR"/>
</dbReference>
<feature type="zinc finger region" description="dksA C4-type" evidence="4">
    <location>
        <begin position="82"/>
        <end position="106"/>
    </location>
</feature>
<dbReference type="Pfam" id="PF01258">
    <property type="entry name" value="zf-dskA_traR"/>
    <property type="match status" value="1"/>
</dbReference>
<evidence type="ECO:0000256" key="2">
    <source>
        <dbReference type="ARBA" id="ARBA00022771"/>
    </source>
</evidence>
<accession>A0ABT1TGY3</accession>
<gene>
    <name evidence="7" type="ORF">NP590_09610</name>
</gene>
<dbReference type="PROSITE" id="PS51128">
    <property type="entry name" value="ZF_DKSA_2"/>
    <property type="match status" value="1"/>
</dbReference>
<protein>
    <submittedName>
        <fullName evidence="7">TraR/DksA family transcriptional regulator</fullName>
    </submittedName>
</protein>
<name>A0ABT1TGY3_9GAMM</name>
<dbReference type="RefSeq" id="WP_256602158.1">
    <property type="nucleotide sequence ID" value="NZ_JANIBJ010000015.1"/>
</dbReference>
<dbReference type="PANTHER" id="PTHR33823:SF4">
    <property type="entry name" value="GENERAL STRESS PROTEIN 16O"/>
    <property type="match status" value="1"/>
</dbReference>
<feature type="domain" description="Zinc finger DksA/TraR C4-type" evidence="5">
    <location>
        <begin position="77"/>
        <end position="111"/>
    </location>
</feature>
<evidence type="ECO:0000259" key="5">
    <source>
        <dbReference type="Pfam" id="PF01258"/>
    </source>
</evidence>
<evidence type="ECO:0000256" key="3">
    <source>
        <dbReference type="ARBA" id="ARBA00022833"/>
    </source>
</evidence>
<dbReference type="Pfam" id="PF21173">
    <property type="entry name" value="DksA-like_N"/>
    <property type="match status" value="1"/>
</dbReference>
<dbReference type="SUPFAM" id="SSF57716">
    <property type="entry name" value="Glucocorticoid receptor-like (DNA-binding domain)"/>
    <property type="match status" value="1"/>
</dbReference>
<dbReference type="Gene3D" id="1.20.120.910">
    <property type="entry name" value="DksA, coiled-coil domain"/>
    <property type="match status" value="1"/>
</dbReference>
<evidence type="ECO:0000259" key="6">
    <source>
        <dbReference type="Pfam" id="PF21173"/>
    </source>
</evidence>
<evidence type="ECO:0000313" key="7">
    <source>
        <dbReference type="EMBL" id="MCQ8104357.1"/>
    </source>
</evidence>
<dbReference type="SUPFAM" id="SSF109635">
    <property type="entry name" value="DnaK suppressor protein DksA, alpha-hairpin domain"/>
    <property type="match status" value="1"/>
</dbReference>
<evidence type="ECO:0000256" key="4">
    <source>
        <dbReference type="PROSITE-ProRule" id="PRU00510"/>
    </source>
</evidence>
<dbReference type="InterPro" id="IPR037187">
    <property type="entry name" value="DnaK_N"/>
</dbReference>
<dbReference type="Proteomes" id="UP001524499">
    <property type="component" value="Unassembled WGS sequence"/>
</dbReference>
<comment type="caution">
    <text evidence="7">The sequence shown here is derived from an EMBL/GenBank/DDBJ whole genome shotgun (WGS) entry which is preliminary data.</text>
</comment>
<dbReference type="EMBL" id="JANIBJ010000015">
    <property type="protein sequence ID" value="MCQ8104357.1"/>
    <property type="molecule type" value="Genomic_DNA"/>
</dbReference>
<keyword evidence="2" id="KW-0863">Zinc-finger</keyword>
<reference evidence="7 8" key="1">
    <citation type="submission" date="2022-07" db="EMBL/GenBank/DDBJ databases">
        <title>Methylomonas rivi sp. nov., Methylomonas rosea sp. nov., Methylomonas aureus sp. nov. and Methylomonas subterranea sp. nov., four novel methanotrophs isolated from a freshwater creek and the deep terrestrial subsurface.</title>
        <authorList>
            <person name="Abin C."/>
            <person name="Sankaranarayanan K."/>
            <person name="Garner C."/>
            <person name="Sindelar R."/>
            <person name="Kotary K."/>
            <person name="Garner R."/>
            <person name="Barclay S."/>
            <person name="Lawson P."/>
            <person name="Krumholz L."/>
        </authorList>
    </citation>
    <scope>NUCLEOTIDE SEQUENCE [LARGE SCALE GENOMIC DNA]</scope>
    <source>
        <strain evidence="7 8">SURF-2</strain>
    </source>
</reference>
<dbReference type="PANTHER" id="PTHR33823">
    <property type="entry name" value="RNA POLYMERASE-BINDING TRANSCRIPTION FACTOR DKSA-RELATED"/>
    <property type="match status" value="1"/>
</dbReference>
<sequence>MKEYQDVRNHLLDMLEELDERLGKITDDVRHVDKPLEQDFSEQAVEVENDEVLDALGNAARVEVEKIKQAISRIDDGSYGICLACGEPIKQERLTALPYANRCIHCAELNEKN</sequence>
<feature type="domain" description="DnaK suppressor protein-like N-terminal" evidence="6">
    <location>
        <begin position="10"/>
        <end position="74"/>
    </location>
</feature>
<organism evidence="7 8">
    <name type="scientific">Methylomonas subterranea</name>
    <dbReference type="NCBI Taxonomy" id="2952225"/>
    <lineage>
        <taxon>Bacteria</taxon>
        <taxon>Pseudomonadati</taxon>
        <taxon>Pseudomonadota</taxon>
        <taxon>Gammaproteobacteria</taxon>
        <taxon>Methylococcales</taxon>
        <taxon>Methylococcaceae</taxon>
        <taxon>Methylomonas</taxon>
    </lineage>
</organism>
<dbReference type="InterPro" id="IPR048487">
    <property type="entry name" value="DksA-like_N"/>
</dbReference>